<dbReference type="KEGG" id="aps:CFPG_672"/>
<dbReference type="EMBL" id="AP010656">
    <property type="protein sequence ID" value="BAG83935.1"/>
    <property type="molecule type" value="Genomic_DNA"/>
</dbReference>
<reference evidence="3" key="1">
    <citation type="journal article" date="2008" name="Science">
        <title>Genome of an endosymbiont coupling N2 fixation to cellulolysis within RT protist cells in termite gut.</title>
        <authorList>
            <person name="Hongoh Y."/>
            <person name="Sharma V.K."/>
            <person name="Prakash T."/>
            <person name="Noda S."/>
            <person name="Toh H."/>
            <person name="Taylor T.D."/>
            <person name="Kudo T."/>
            <person name="Sakaki Y."/>
            <person name="Toyoda A."/>
            <person name="Hattori M."/>
            <person name="Ohkuma M."/>
        </authorList>
    </citation>
    <scope>NUCLEOTIDE SEQUENCE [LARGE SCALE GENOMIC DNA]</scope>
</reference>
<feature type="chain" id="PRO_5002850082" evidence="1">
    <location>
        <begin position="24"/>
        <end position="133"/>
    </location>
</feature>
<keyword evidence="3" id="KW-1185">Reference proteome</keyword>
<dbReference type="PROSITE" id="PS51257">
    <property type="entry name" value="PROKAR_LIPOPROTEIN"/>
    <property type="match status" value="1"/>
</dbReference>
<accession>B6YRW3</accession>
<dbReference type="HOGENOM" id="CLU_1902379_0_0_10"/>
<evidence type="ECO:0000313" key="3">
    <source>
        <dbReference type="Proteomes" id="UP000000723"/>
    </source>
</evidence>
<dbReference type="Proteomes" id="UP000000723">
    <property type="component" value="Chromosome"/>
</dbReference>
<feature type="signal peptide" evidence="1">
    <location>
        <begin position="1"/>
        <end position="23"/>
    </location>
</feature>
<organism evidence="2 3">
    <name type="scientific">Azobacteroides pseudotrichonymphae genomovar. CFP2</name>
    <dbReference type="NCBI Taxonomy" id="511995"/>
    <lineage>
        <taxon>Bacteria</taxon>
        <taxon>Pseudomonadati</taxon>
        <taxon>Bacteroidota</taxon>
        <taxon>Bacteroidia</taxon>
        <taxon>Bacteroidales</taxon>
        <taxon>Candidatus Azobacteroides</taxon>
    </lineage>
</organism>
<proteinExistence type="predicted"/>
<sequence length="133" mass="14775">MNMKKLRITLLLLFSIACYGVKATDIQKNSSEHYNSINIYLIDPYGGADGYYYSDSHPNKTCFDACNHTDGNVRIICKDIGGIVQPPIDAVDIINNIVSGLKAKGYTPVNRGGTQKKAWVEYRQSNISQIVID</sequence>
<protein>
    <submittedName>
        <fullName evidence="2">Uncharacterized protein</fullName>
    </submittedName>
</protein>
<evidence type="ECO:0000313" key="2">
    <source>
        <dbReference type="EMBL" id="BAG83935.1"/>
    </source>
</evidence>
<keyword evidence="1" id="KW-0732">Signal</keyword>
<dbReference type="AlphaFoldDB" id="B6YRW3"/>
<evidence type="ECO:0000256" key="1">
    <source>
        <dbReference type="SAM" id="SignalP"/>
    </source>
</evidence>
<name>B6YRW3_AZOPC</name>
<gene>
    <name evidence="2" type="ordered locus">CFPG_672</name>
</gene>